<evidence type="ECO:0000313" key="2">
    <source>
        <dbReference type="Proteomes" id="UP001161757"/>
    </source>
</evidence>
<evidence type="ECO:0000313" key="1">
    <source>
        <dbReference type="EMBL" id="KAJ8992937.1"/>
    </source>
</evidence>
<comment type="caution">
    <text evidence="1">The sequence shown here is derived from an EMBL/GenBank/DDBJ whole genome shotgun (WGS) entry which is preliminary data.</text>
</comment>
<protein>
    <submittedName>
        <fullName evidence="1">Uncharacterized protein</fullName>
    </submittedName>
</protein>
<gene>
    <name evidence="1" type="ORF">HRR80_002979</name>
</gene>
<proteinExistence type="predicted"/>
<dbReference type="EMBL" id="JAJGCB010000004">
    <property type="protein sequence ID" value="KAJ8992937.1"/>
    <property type="molecule type" value="Genomic_DNA"/>
</dbReference>
<reference evidence="1" key="1">
    <citation type="submission" date="2023-01" db="EMBL/GenBank/DDBJ databases">
        <title>Exophiala dermititidis isolated from Cystic Fibrosis Patient.</title>
        <authorList>
            <person name="Kurbessoian T."/>
            <person name="Crocker A."/>
            <person name="Murante D."/>
            <person name="Hogan D.A."/>
            <person name="Stajich J.E."/>
        </authorList>
    </citation>
    <scope>NUCLEOTIDE SEQUENCE</scope>
    <source>
        <strain evidence="1">Ex8</strain>
    </source>
</reference>
<organism evidence="1 2">
    <name type="scientific">Exophiala dermatitidis</name>
    <name type="common">Black yeast-like fungus</name>
    <name type="synonym">Wangiella dermatitidis</name>
    <dbReference type="NCBI Taxonomy" id="5970"/>
    <lineage>
        <taxon>Eukaryota</taxon>
        <taxon>Fungi</taxon>
        <taxon>Dikarya</taxon>
        <taxon>Ascomycota</taxon>
        <taxon>Pezizomycotina</taxon>
        <taxon>Eurotiomycetes</taxon>
        <taxon>Chaetothyriomycetidae</taxon>
        <taxon>Chaetothyriales</taxon>
        <taxon>Herpotrichiellaceae</taxon>
        <taxon>Exophiala</taxon>
    </lineage>
</organism>
<sequence length="142" mass="15315">MILHTNAEPYAGDKAFASAESYSALVLPRSWLSGVMAVRTDQGENVPPRGNKGHVFSLAHAANVSMQTLAWETKALNLTRGVTTTKLLPEGNKSCLQPGPVRNISRSWGTKNGLYWLTRLKDGDGDPNEAVACFGLFILGIC</sequence>
<dbReference type="Proteomes" id="UP001161757">
    <property type="component" value="Unassembled WGS sequence"/>
</dbReference>
<name>A0AAN6EZZ0_EXODE</name>
<dbReference type="AlphaFoldDB" id="A0AAN6EZZ0"/>
<accession>A0AAN6EZZ0</accession>